<dbReference type="AlphaFoldDB" id="A0A179F2R6"/>
<dbReference type="SUPFAM" id="SSF57903">
    <property type="entry name" value="FYVE/PHD zinc finger"/>
    <property type="match status" value="1"/>
</dbReference>
<dbReference type="PROSITE" id="PS51038">
    <property type="entry name" value="BAH"/>
    <property type="match status" value="1"/>
</dbReference>
<comment type="caution">
    <text evidence="3">The sequence shown here is derived from an EMBL/GenBank/DDBJ whole genome shotgun (WGS) entry which is preliminary data.</text>
</comment>
<dbReference type="STRING" id="1380566.A0A179F2R6"/>
<dbReference type="PANTHER" id="PTHR46364">
    <property type="entry name" value="OS08G0421900 PROTEIN"/>
    <property type="match status" value="1"/>
</dbReference>
<dbReference type="EMBL" id="LSBJ02000011">
    <property type="protein sequence ID" value="OAQ59443.1"/>
    <property type="molecule type" value="Genomic_DNA"/>
</dbReference>
<reference evidence="3 4" key="1">
    <citation type="journal article" date="2016" name="PLoS Pathog.">
        <title>Biosynthesis of antibiotic leucinostatins in bio-control fungus Purpureocillium lilacinum and their inhibition on phytophthora revealed by genome mining.</title>
        <authorList>
            <person name="Wang G."/>
            <person name="Liu Z."/>
            <person name="Lin R."/>
            <person name="Li E."/>
            <person name="Mao Z."/>
            <person name="Ling J."/>
            <person name="Yang Y."/>
            <person name="Yin W.B."/>
            <person name="Xie B."/>
        </authorList>
    </citation>
    <scope>NUCLEOTIDE SEQUENCE [LARGE SCALE GENOMIC DNA]</scope>
    <source>
        <strain evidence="3">170</strain>
    </source>
</reference>
<protein>
    <submittedName>
        <fullName evidence="3">BAH domain-containing protein</fullName>
    </submittedName>
</protein>
<feature type="region of interest" description="Disordered" evidence="1">
    <location>
        <begin position="29"/>
        <end position="48"/>
    </location>
</feature>
<dbReference type="RefSeq" id="XP_018137467.1">
    <property type="nucleotide sequence ID" value="XM_018292541.1"/>
</dbReference>
<evidence type="ECO:0000313" key="3">
    <source>
        <dbReference type="EMBL" id="OAQ59443.1"/>
    </source>
</evidence>
<dbReference type="GeneID" id="28856535"/>
<accession>A0A179F2R6</accession>
<feature type="compositionally biased region" description="Polar residues" evidence="1">
    <location>
        <begin position="285"/>
        <end position="305"/>
    </location>
</feature>
<sequence>MGRKSRKRRRCSIEEGRVGCPFTVITLTDQSSERTSEKRKQHHGDKVDRQFTQLSPFKPQGKFISNQSMDMSYTIEPWKRWQDMTRYHTFILNGHTYRTDDFVYVGNDNSIKAQKAACRDKDRGSLPQLTQHWVAKVLEIRAADENHVYARVYWMYSPDELPPNSRHGEETIEGRQPYHGQNEVIASNHMDIINVVSVAAEAIVHQWIESNDDETHDTLYWRQAFNIATLELSSAELICNCRTPAHPDELLVGCTSQDCGQWLHEKCLRDAVLKRVYDRLGGGKQNSPENVSDKTLTASQITPPSSIVDGGKDSSNLFSSKMSKISSNELCDGLFTAALITKDGPMHWEITDHRQNRAENSGTWRERVDCLTCGTTLD</sequence>
<evidence type="ECO:0000313" key="4">
    <source>
        <dbReference type="Proteomes" id="UP000078397"/>
    </source>
</evidence>
<dbReference type="GO" id="GO:0003682">
    <property type="term" value="F:chromatin binding"/>
    <property type="evidence" value="ECO:0007669"/>
    <property type="project" value="InterPro"/>
</dbReference>
<dbReference type="Gene3D" id="2.30.30.490">
    <property type="match status" value="1"/>
</dbReference>
<feature type="compositionally biased region" description="Basic and acidic residues" evidence="1">
    <location>
        <begin position="31"/>
        <end position="48"/>
    </location>
</feature>
<dbReference type="CDD" id="cd04370">
    <property type="entry name" value="BAH"/>
    <property type="match status" value="1"/>
</dbReference>
<dbReference type="InterPro" id="IPR011011">
    <property type="entry name" value="Znf_FYVE_PHD"/>
</dbReference>
<feature type="region of interest" description="Disordered" evidence="1">
    <location>
        <begin position="283"/>
        <end position="313"/>
    </location>
</feature>
<dbReference type="SMART" id="SM00439">
    <property type="entry name" value="BAH"/>
    <property type="match status" value="1"/>
</dbReference>
<organism evidence="3 4">
    <name type="scientific">Pochonia chlamydosporia 170</name>
    <dbReference type="NCBI Taxonomy" id="1380566"/>
    <lineage>
        <taxon>Eukaryota</taxon>
        <taxon>Fungi</taxon>
        <taxon>Dikarya</taxon>
        <taxon>Ascomycota</taxon>
        <taxon>Pezizomycotina</taxon>
        <taxon>Sordariomycetes</taxon>
        <taxon>Hypocreomycetidae</taxon>
        <taxon>Hypocreales</taxon>
        <taxon>Clavicipitaceae</taxon>
        <taxon>Pochonia</taxon>
    </lineage>
</organism>
<name>A0A179F2R6_METCM</name>
<dbReference type="InterPro" id="IPR001025">
    <property type="entry name" value="BAH_dom"/>
</dbReference>
<evidence type="ECO:0000256" key="1">
    <source>
        <dbReference type="SAM" id="MobiDB-lite"/>
    </source>
</evidence>
<feature type="domain" description="BAH" evidence="2">
    <location>
        <begin position="95"/>
        <end position="236"/>
    </location>
</feature>
<evidence type="ECO:0000259" key="2">
    <source>
        <dbReference type="PROSITE" id="PS51038"/>
    </source>
</evidence>
<dbReference type="Proteomes" id="UP000078397">
    <property type="component" value="Unassembled WGS sequence"/>
</dbReference>
<gene>
    <name evidence="3" type="ORF">VFPPC_14773</name>
</gene>
<proteinExistence type="predicted"/>
<dbReference type="OrthoDB" id="10259622at2759"/>
<dbReference type="InterPro" id="IPR043151">
    <property type="entry name" value="BAH_sf"/>
</dbReference>
<keyword evidence="4" id="KW-1185">Reference proteome</keyword>
<dbReference type="KEGG" id="pchm:VFPPC_14773"/>